<dbReference type="Pfam" id="PF00646">
    <property type="entry name" value="F-box"/>
    <property type="match status" value="1"/>
</dbReference>
<proteinExistence type="predicted"/>
<reference evidence="3" key="1">
    <citation type="submission" date="2017-10" db="EMBL/GenBank/DDBJ databases">
        <title>Rapid genome shrinkage in a self-fertile nematode reveals novel sperm competition proteins.</title>
        <authorList>
            <person name="Yin D."/>
            <person name="Schwarz E.M."/>
            <person name="Thomas C.G."/>
            <person name="Felde R.L."/>
            <person name="Korf I.F."/>
            <person name="Cutter A.D."/>
            <person name="Schartner C.M."/>
            <person name="Ralston E.J."/>
            <person name="Meyer B.J."/>
            <person name="Haag E.S."/>
        </authorList>
    </citation>
    <scope>NUCLEOTIDE SEQUENCE [LARGE SCALE GENOMIC DNA]</scope>
    <source>
        <strain evidence="3">JU1422</strain>
    </source>
</reference>
<dbReference type="Pfam" id="PF07735">
    <property type="entry name" value="FBA_2"/>
    <property type="match status" value="1"/>
</dbReference>
<organism evidence="2 3">
    <name type="scientific">Caenorhabditis nigoni</name>
    <dbReference type="NCBI Taxonomy" id="1611254"/>
    <lineage>
        <taxon>Eukaryota</taxon>
        <taxon>Metazoa</taxon>
        <taxon>Ecdysozoa</taxon>
        <taxon>Nematoda</taxon>
        <taxon>Chromadorea</taxon>
        <taxon>Rhabditida</taxon>
        <taxon>Rhabditina</taxon>
        <taxon>Rhabditomorpha</taxon>
        <taxon>Rhabditoidea</taxon>
        <taxon>Rhabditidae</taxon>
        <taxon>Peloderinae</taxon>
        <taxon>Caenorhabditis</taxon>
    </lineage>
</organism>
<name>A0A2G5URI9_9PELO</name>
<gene>
    <name evidence="2" type="primary">Cnig_chr_III.g9299</name>
    <name evidence="2" type="ORF">B9Z55_009299</name>
</gene>
<accession>A0A2G5URI9</accession>
<feature type="domain" description="F-box" evidence="1">
    <location>
        <begin position="2"/>
        <end position="54"/>
    </location>
</feature>
<dbReference type="AlphaFoldDB" id="A0A2G5URI9"/>
<dbReference type="PROSITE" id="PS50181">
    <property type="entry name" value="FBOX"/>
    <property type="match status" value="1"/>
</dbReference>
<evidence type="ECO:0000313" key="3">
    <source>
        <dbReference type="Proteomes" id="UP000230233"/>
    </source>
</evidence>
<dbReference type="InterPro" id="IPR012885">
    <property type="entry name" value="F-box_Sdz-33"/>
</dbReference>
<dbReference type="PANTHER" id="PTHR21503">
    <property type="entry name" value="F-BOX-CONTAINING HYPOTHETICAL PROTEIN C.ELEGANS"/>
    <property type="match status" value="1"/>
</dbReference>
<evidence type="ECO:0000313" key="2">
    <source>
        <dbReference type="EMBL" id="PIC42120.1"/>
    </source>
</evidence>
<dbReference type="PANTHER" id="PTHR21503:SF8">
    <property type="entry name" value="F-BOX ASSOCIATED DOMAIN-CONTAINING PROTEIN-RELATED"/>
    <property type="match status" value="1"/>
</dbReference>
<dbReference type="InterPro" id="IPR001810">
    <property type="entry name" value="F-box_dom"/>
</dbReference>
<dbReference type="EMBL" id="PDUG01000003">
    <property type="protein sequence ID" value="PIC42120.1"/>
    <property type="molecule type" value="Genomic_DNA"/>
</dbReference>
<sequence length="325" mass="38357">MPFPILHTPFVVLSEIINILEPNEIVTASFCSKNMRRLLKNHYQRRKPLEWKLIMIDYAYCGQIDIETSEDDDRITVIAEQPYRFERTTLESKIAFNTEFLELYFEDHEMGIKMIVEYVTDLFNIGVYGLDIDRNGVWAIDWISEWQEKMLARFEFYKNSEIRWNGDATIDYVLRNARASDYYNVEDVVSNTFQFDGKLGPMKQLYIPSEGQWVTLNNLINFNANHIVVRDSRLSVPGLYAFIRHWSAGGSPQLTFLKLEFEDVTDFENFEEQLEVVETDVVGDYRLRDRDQDYHFDNGCSIQRNDGVKAVIEFDIFHFVMMVFL</sequence>
<comment type="caution">
    <text evidence="2">The sequence shown here is derived from an EMBL/GenBank/DDBJ whole genome shotgun (WGS) entry which is preliminary data.</text>
</comment>
<keyword evidence="3" id="KW-1185">Reference proteome</keyword>
<dbReference type="Proteomes" id="UP000230233">
    <property type="component" value="Chromosome III"/>
</dbReference>
<protein>
    <recommendedName>
        <fullName evidence="1">F-box domain-containing protein</fullName>
    </recommendedName>
</protein>
<evidence type="ECO:0000259" key="1">
    <source>
        <dbReference type="PROSITE" id="PS50181"/>
    </source>
</evidence>